<dbReference type="InterPro" id="IPR051675">
    <property type="entry name" value="Endo/Exo/Phosphatase_dom_1"/>
</dbReference>
<feature type="domain" description="Helix-hairpin-helix DNA-binding motif class 1" evidence="3">
    <location>
        <begin position="26"/>
        <end position="45"/>
    </location>
</feature>
<reference evidence="4 5" key="1">
    <citation type="submission" date="2017-10" db="EMBL/GenBank/DDBJ databases">
        <title>Genomics of the genus Arcobacter.</title>
        <authorList>
            <person name="Perez-Cataluna A."/>
            <person name="Figueras M.J."/>
        </authorList>
    </citation>
    <scope>NUCLEOTIDE SEQUENCE [LARGE SCALE GENOMIC DNA]</scope>
    <source>
        <strain evidence="4 5">CECT 9230</strain>
    </source>
</reference>
<evidence type="ECO:0000256" key="1">
    <source>
        <dbReference type="SAM" id="MobiDB-lite"/>
    </source>
</evidence>
<dbReference type="PANTHER" id="PTHR21180">
    <property type="entry name" value="ENDONUCLEASE/EXONUCLEASE/PHOSPHATASE FAMILY DOMAIN-CONTAINING PROTEIN 1"/>
    <property type="match status" value="1"/>
</dbReference>
<organism evidence="4 5">
    <name type="scientific">Aliarcobacter vitoriensis</name>
    <dbReference type="NCBI Taxonomy" id="2011099"/>
    <lineage>
        <taxon>Bacteria</taxon>
        <taxon>Pseudomonadati</taxon>
        <taxon>Campylobacterota</taxon>
        <taxon>Epsilonproteobacteria</taxon>
        <taxon>Campylobacterales</taxon>
        <taxon>Arcobacteraceae</taxon>
        <taxon>Aliarcobacter</taxon>
    </lineage>
</organism>
<dbReference type="Proteomes" id="UP000252669">
    <property type="component" value="Unassembled WGS sequence"/>
</dbReference>
<dbReference type="InterPro" id="IPR010994">
    <property type="entry name" value="RuvA_2-like"/>
</dbReference>
<dbReference type="InterPro" id="IPR003583">
    <property type="entry name" value="Hlx-hairpin-Hlx_DNA-bd_motif"/>
</dbReference>
<evidence type="ECO:0000313" key="4">
    <source>
        <dbReference type="EMBL" id="RBQ29451.1"/>
    </source>
</evidence>
<dbReference type="EMBL" id="PDKB01000005">
    <property type="protein sequence ID" value="RBQ29451.1"/>
    <property type="molecule type" value="Genomic_DNA"/>
</dbReference>
<feature type="domain" description="Helix-hairpin-helix DNA-binding motif class 1" evidence="3">
    <location>
        <begin position="55"/>
        <end position="74"/>
    </location>
</feature>
<accession>A0A366MT68</accession>
<proteinExistence type="predicted"/>
<protein>
    <submittedName>
        <fullName evidence="4">Competence protein ComEA</fullName>
    </submittedName>
</protein>
<keyword evidence="2" id="KW-0732">Signal</keyword>
<dbReference type="RefSeq" id="WP_113893533.1">
    <property type="nucleotide sequence ID" value="NZ_JANJGA010000001.1"/>
</dbReference>
<dbReference type="SUPFAM" id="SSF47781">
    <property type="entry name" value="RuvA domain 2-like"/>
    <property type="match status" value="1"/>
</dbReference>
<name>A0A366MT68_9BACT</name>
<feature type="region of interest" description="Disordered" evidence="1">
    <location>
        <begin position="74"/>
        <end position="111"/>
    </location>
</feature>
<dbReference type="Gene3D" id="1.10.150.320">
    <property type="entry name" value="Photosystem II 12 kDa extrinsic protein"/>
    <property type="match status" value="1"/>
</dbReference>
<gene>
    <name evidence="4" type="ORF">CRU91_03720</name>
</gene>
<dbReference type="SMART" id="SM00278">
    <property type="entry name" value="HhH1"/>
    <property type="match status" value="2"/>
</dbReference>
<dbReference type="OrthoDB" id="5373215at2"/>
<dbReference type="AlphaFoldDB" id="A0A366MT68"/>
<dbReference type="PANTHER" id="PTHR21180:SF32">
    <property type="entry name" value="ENDONUCLEASE_EXONUCLEASE_PHOSPHATASE FAMILY DOMAIN-CONTAINING PROTEIN 1"/>
    <property type="match status" value="1"/>
</dbReference>
<dbReference type="Pfam" id="PF12836">
    <property type="entry name" value="HHH_3"/>
    <property type="match status" value="1"/>
</dbReference>
<sequence length="111" mass="12557">MKKFMVLLMLCSSFLFAINLQTASKEELMGIKGIGEKKAEQILEYRKVNSIKSPEDLRNIKGFGDSIINNVKNDVKAKGSSNKGDEKEVKDSKEKESKQDKKSKKDNETKK</sequence>
<dbReference type="GO" id="GO:0003677">
    <property type="term" value="F:DNA binding"/>
    <property type="evidence" value="ECO:0007669"/>
    <property type="project" value="InterPro"/>
</dbReference>
<dbReference type="GO" id="GO:0006281">
    <property type="term" value="P:DNA repair"/>
    <property type="evidence" value="ECO:0007669"/>
    <property type="project" value="InterPro"/>
</dbReference>
<evidence type="ECO:0000313" key="5">
    <source>
        <dbReference type="Proteomes" id="UP000252669"/>
    </source>
</evidence>
<evidence type="ECO:0000256" key="2">
    <source>
        <dbReference type="SAM" id="SignalP"/>
    </source>
</evidence>
<evidence type="ECO:0000259" key="3">
    <source>
        <dbReference type="SMART" id="SM00278"/>
    </source>
</evidence>
<feature type="signal peptide" evidence="2">
    <location>
        <begin position="1"/>
        <end position="17"/>
    </location>
</feature>
<keyword evidence="5" id="KW-1185">Reference proteome</keyword>
<feature type="chain" id="PRO_5016902171" evidence="2">
    <location>
        <begin position="18"/>
        <end position="111"/>
    </location>
</feature>
<comment type="caution">
    <text evidence="4">The sequence shown here is derived from an EMBL/GenBank/DDBJ whole genome shotgun (WGS) entry which is preliminary data.</text>
</comment>